<dbReference type="Pfam" id="PF05383">
    <property type="entry name" value="La"/>
    <property type="match status" value="1"/>
</dbReference>
<dbReference type="Proteomes" id="UP000053617">
    <property type="component" value="Unassembled WGS sequence"/>
</dbReference>
<dbReference type="GO" id="GO:0010494">
    <property type="term" value="C:cytoplasmic stress granule"/>
    <property type="evidence" value="ECO:0007669"/>
    <property type="project" value="TreeGrafter"/>
</dbReference>
<dbReference type="OrthoDB" id="340227at2759"/>
<feature type="compositionally biased region" description="Low complexity" evidence="3">
    <location>
        <begin position="144"/>
        <end position="155"/>
    </location>
</feature>
<feature type="domain" description="HTH La-type RNA-binding" evidence="4">
    <location>
        <begin position="684"/>
        <end position="784"/>
    </location>
</feature>
<feature type="compositionally biased region" description="Polar residues" evidence="3">
    <location>
        <begin position="799"/>
        <end position="813"/>
    </location>
</feature>
<dbReference type="InterPro" id="IPR036388">
    <property type="entry name" value="WH-like_DNA-bd_sf"/>
</dbReference>
<proteinExistence type="predicted"/>
<feature type="compositionally biased region" description="Polar residues" evidence="3">
    <location>
        <begin position="32"/>
        <end position="45"/>
    </location>
</feature>
<accession>A0A0D2IGN1</accession>
<evidence type="ECO:0000256" key="3">
    <source>
        <dbReference type="SAM" id="MobiDB-lite"/>
    </source>
</evidence>
<feature type="compositionally biased region" description="Basic and acidic residues" evidence="3">
    <location>
        <begin position="388"/>
        <end position="401"/>
    </location>
</feature>
<evidence type="ECO:0000313" key="6">
    <source>
        <dbReference type="Proteomes" id="UP000053617"/>
    </source>
</evidence>
<feature type="compositionally biased region" description="Basic and acidic residues" evidence="3">
    <location>
        <begin position="299"/>
        <end position="316"/>
    </location>
</feature>
<dbReference type="CDD" id="cd07323">
    <property type="entry name" value="LAM"/>
    <property type="match status" value="1"/>
</dbReference>
<dbReference type="PROSITE" id="PS50961">
    <property type="entry name" value="HTH_LA"/>
    <property type="match status" value="1"/>
</dbReference>
<dbReference type="GO" id="GO:0048255">
    <property type="term" value="P:mRNA stabilization"/>
    <property type="evidence" value="ECO:0007669"/>
    <property type="project" value="InterPro"/>
</dbReference>
<dbReference type="InterPro" id="IPR036390">
    <property type="entry name" value="WH_DNA-bd_sf"/>
</dbReference>
<dbReference type="GeneID" id="25293861"/>
<feature type="region of interest" description="Disordered" evidence="3">
    <location>
        <begin position="847"/>
        <end position="870"/>
    </location>
</feature>
<evidence type="ECO:0000313" key="5">
    <source>
        <dbReference type="EMBL" id="KIX04919.1"/>
    </source>
</evidence>
<keyword evidence="1 2" id="KW-0694">RNA-binding</keyword>
<dbReference type="PANTHER" id="PTHR22792">
    <property type="entry name" value="LUPUS LA PROTEIN-RELATED"/>
    <property type="match status" value="1"/>
</dbReference>
<feature type="region of interest" description="Disordered" evidence="3">
    <location>
        <begin position="786"/>
        <end position="818"/>
    </location>
</feature>
<name>A0A0D2IGN1_9EURO</name>
<gene>
    <name evidence="5" type="ORF">Z518_05790</name>
</gene>
<dbReference type="AlphaFoldDB" id="A0A0D2IGN1"/>
<feature type="compositionally biased region" description="Basic and acidic residues" evidence="3">
    <location>
        <begin position="519"/>
        <end position="567"/>
    </location>
</feature>
<feature type="compositionally biased region" description="Basic and acidic residues" evidence="3">
    <location>
        <begin position="195"/>
        <end position="210"/>
    </location>
</feature>
<evidence type="ECO:0000259" key="4">
    <source>
        <dbReference type="PROSITE" id="PS50961"/>
    </source>
</evidence>
<feature type="compositionally biased region" description="Pro residues" evidence="3">
    <location>
        <begin position="99"/>
        <end position="108"/>
    </location>
</feature>
<dbReference type="GO" id="GO:0000339">
    <property type="term" value="F:RNA cap binding"/>
    <property type="evidence" value="ECO:0007669"/>
    <property type="project" value="InterPro"/>
</dbReference>
<dbReference type="InterPro" id="IPR045180">
    <property type="entry name" value="La_dom_prot"/>
</dbReference>
<dbReference type="InterPro" id="IPR006630">
    <property type="entry name" value="La_HTH"/>
</dbReference>
<feature type="region of interest" description="Disordered" evidence="3">
    <location>
        <begin position="881"/>
        <end position="900"/>
    </location>
</feature>
<dbReference type="HOGENOM" id="CLU_005100_0_0_1"/>
<protein>
    <recommendedName>
        <fullName evidence="4">HTH La-type RNA-binding domain-containing protein</fullName>
    </recommendedName>
</protein>
<dbReference type="EMBL" id="KN847478">
    <property type="protein sequence ID" value="KIX04919.1"/>
    <property type="molecule type" value="Genomic_DNA"/>
</dbReference>
<organism evidence="5 6">
    <name type="scientific">Rhinocladiella mackenziei CBS 650.93</name>
    <dbReference type="NCBI Taxonomy" id="1442369"/>
    <lineage>
        <taxon>Eukaryota</taxon>
        <taxon>Fungi</taxon>
        <taxon>Dikarya</taxon>
        <taxon>Ascomycota</taxon>
        <taxon>Pezizomycotina</taxon>
        <taxon>Eurotiomycetes</taxon>
        <taxon>Chaetothyriomycetidae</taxon>
        <taxon>Chaetothyriales</taxon>
        <taxon>Herpotrichiellaceae</taxon>
        <taxon>Rhinocladiella</taxon>
    </lineage>
</organism>
<evidence type="ECO:0000256" key="2">
    <source>
        <dbReference type="PROSITE-ProRule" id="PRU00332"/>
    </source>
</evidence>
<sequence length="1167" mass="127230">MRNFLTFSEKMASSTGSAPVFSYAQAAKGLTPASSTQATSRNESPAASDKSAKDRVTTEQTSNPSAGKTPRSKTESEEKQSKESSSTKSSTKDATENAPPAPRSQPPSPDDKSSSGPGSSPSIEPKQDVQKDAPSAQLQNGRTPSEPSPDSSSPDKGSQGAAEKKSKDGEDDWEKVSVEKELKAAPIPAVNVWQQRKEAQAARMKERAEQRATIQNPSNAVPKPKSGNEDSKRRVAHKDGSSEREGKNADATRSNAHRKDISSARPSRPVSRQGEKAGSEVPPPVGDAQLWPTPESSNTDERRKSTTYEKADKAEAKGNGQKSYGNNWKPFPFVPTAKFETQLPASARRGGRGARGRDSNGRGSHLNSAERHDSTASMGPPPLPKPSGEQDRGRRSEDYRGARGASVPTGSTVPASGDDASSTSRKVSAPLNQEQAGTDHVGVVPPGEDQAPRTGQSSRSSSRHTGRVAGRMVNGENNTSTEQFSGGWVPSGDQSNRYSYPFDRFKGAGTGATRGNGEFARDRGAGRNRDWSRDKPDSAREKVESWRDREPSGDQSSRRENRPERGRGGYRGRGNHTYNPPFSAHAYTSPLPQNGFEPARSNSHSESRSRQTSQPYQPNQPASTTRNNPRSQSIPVSMMFPGYYNGVPAMPGGLPPLQTDMQMYGYPQMHMQPGIMSAMPYNDPLNSYALLSMVMTQVEYYFSIDNLCKDLYLRKHMDGQGYVPLSVIANFKRIKALTEDNMTMDTLRQVCQQVKSVEFLPGTDGDDRIRRRENWRDFVLPIEERLESARNDGPAPNPDQYNRPSQPESSATFDPSFGLGQLRSPSLSVAATNGAFHANSPMSYLPGAQADGQMANGPFVPSLEDNSDDAARRTSIASFAPAAGAVRSSPSHGSGPMADLVNGHRRQVSRADIEENVFPDENIPNINIRMQPRHFGGQSEPFPLPDMALMTSHESSGGPNEGNNATMNVGPSRVASLRGGTSSPQQLEQLRHLSFGFSSFVPMADESSVIYVTKDGQETQLPPPQLGQYDQTYQSLHDVAFQQRQHGVEGALEPLYSFWSDFLVDKFNLGMYQEFKTSAVNDLQEGNDSGMTHLVRYYGKLLSGPVPVSERLASDMVTLAREEKRDDRPIFHTLRAAWRNGATNMKTMKRLSDILTAEEKAEFDKSG</sequence>
<keyword evidence="6" id="KW-1185">Reference proteome</keyword>
<feature type="compositionally biased region" description="Polar residues" evidence="3">
    <location>
        <begin position="610"/>
        <end position="634"/>
    </location>
</feature>
<feature type="compositionally biased region" description="Polar residues" evidence="3">
    <location>
        <begin position="408"/>
        <end position="436"/>
    </location>
</feature>
<evidence type="ECO:0000256" key="1">
    <source>
        <dbReference type="ARBA" id="ARBA00022884"/>
    </source>
</evidence>
<dbReference type="PANTHER" id="PTHR22792:SF132">
    <property type="entry name" value="LA-RELATED PROTEIN 1"/>
    <property type="match status" value="1"/>
</dbReference>
<dbReference type="GO" id="GO:0005829">
    <property type="term" value="C:cytosol"/>
    <property type="evidence" value="ECO:0007669"/>
    <property type="project" value="TreeGrafter"/>
</dbReference>
<dbReference type="VEuPathDB" id="FungiDB:Z518_05790"/>
<feature type="region of interest" description="Disordered" evidence="3">
    <location>
        <begin position="28"/>
        <end position="634"/>
    </location>
</feature>
<dbReference type="GO" id="GO:0045727">
    <property type="term" value="P:positive regulation of translation"/>
    <property type="evidence" value="ECO:0007669"/>
    <property type="project" value="TreeGrafter"/>
</dbReference>
<dbReference type="InterPro" id="IPR006607">
    <property type="entry name" value="DM15"/>
</dbReference>
<feature type="region of interest" description="Disordered" evidence="3">
    <location>
        <begin position="952"/>
        <end position="980"/>
    </location>
</feature>
<dbReference type="Gene3D" id="1.10.10.10">
    <property type="entry name" value="Winged helix-like DNA-binding domain superfamily/Winged helix DNA-binding domain"/>
    <property type="match status" value="1"/>
</dbReference>
<feature type="compositionally biased region" description="Basic and acidic residues" evidence="3">
    <location>
        <begin position="72"/>
        <end position="82"/>
    </location>
</feature>
<feature type="compositionally biased region" description="Polar residues" evidence="3">
    <location>
        <begin position="952"/>
        <end position="969"/>
    </location>
</feature>
<feature type="compositionally biased region" description="Basic and acidic residues" evidence="3">
    <location>
        <begin position="226"/>
        <end position="250"/>
    </location>
</feature>
<dbReference type="SMART" id="SM00715">
    <property type="entry name" value="LA"/>
    <property type="match status" value="1"/>
</dbReference>
<dbReference type="SUPFAM" id="SSF46785">
    <property type="entry name" value="Winged helix' DNA-binding domain"/>
    <property type="match status" value="1"/>
</dbReference>
<reference evidence="5 6" key="1">
    <citation type="submission" date="2015-01" db="EMBL/GenBank/DDBJ databases">
        <title>The Genome Sequence of Rhinocladiella mackenzie CBS 650.93.</title>
        <authorList>
            <consortium name="The Broad Institute Genomics Platform"/>
            <person name="Cuomo C."/>
            <person name="de Hoog S."/>
            <person name="Gorbushina A."/>
            <person name="Stielow B."/>
            <person name="Teixiera M."/>
            <person name="Abouelleil A."/>
            <person name="Chapman S.B."/>
            <person name="Priest M."/>
            <person name="Young S.K."/>
            <person name="Wortman J."/>
            <person name="Nusbaum C."/>
            <person name="Birren B."/>
        </authorList>
    </citation>
    <scope>NUCLEOTIDE SEQUENCE [LARGE SCALE GENOMIC DNA]</scope>
    <source>
        <strain evidence="5 6">CBS 650.93</strain>
    </source>
</reference>
<dbReference type="RefSeq" id="XP_013272055.1">
    <property type="nucleotide sequence ID" value="XM_013416601.1"/>
</dbReference>
<feature type="compositionally biased region" description="Polar residues" evidence="3">
    <location>
        <begin position="475"/>
        <end position="484"/>
    </location>
</feature>
<dbReference type="Pfam" id="PF21071">
    <property type="entry name" value="LARP1_HEAT"/>
    <property type="match status" value="1"/>
</dbReference>
<dbReference type="STRING" id="1442369.A0A0D2IGN1"/>
<feature type="compositionally biased region" description="Basic and acidic residues" evidence="3">
    <location>
        <begin position="162"/>
        <end position="183"/>
    </location>
</feature>